<comment type="caution">
    <text evidence="9">The sequence shown here is derived from an EMBL/GenBank/DDBJ whole genome shotgun (WGS) entry which is preliminary data.</text>
</comment>
<dbReference type="Gene3D" id="1.10.287.130">
    <property type="match status" value="1"/>
</dbReference>
<dbReference type="PANTHER" id="PTHR45436">
    <property type="entry name" value="SENSOR HISTIDINE KINASE YKOH"/>
    <property type="match status" value="1"/>
</dbReference>
<evidence type="ECO:0000256" key="5">
    <source>
        <dbReference type="ARBA" id="ARBA00022777"/>
    </source>
</evidence>
<gene>
    <name evidence="9" type="ORF">MQC88_02170</name>
</gene>
<dbReference type="GO" id="GO:0016301">
    <property type="term" value="F:kinase activity"/>
    <property type="evidence" value="ECO:0007669"/>
    <property type="project" value="UniProtKB-KW"/>
</dbReference>
<dbReference type="InterPro" id="IPR003660">
    <property type="entry name" value="HAMP_dom"/>
</dbReference>
<evidence type="ECO:0000256" key="1">
    <source>
        <dbReference type="ARBA" id="ARBA00000085"/>
    </source>
</evidence>
<dbReference type="Pfam" id="PF00512">
    <property type="entry name" value="HisKA"/>
    <property type="match status" value="1"/>
</dbReference>
<dbReference type="InterPro" id="IPR036097">
    <property type="entry name" value="HisK_dim/P_sf"/>
</dbReference>
<dbReference type="EMBL" id="JALGCL010000001">
    <property type="protein sequence ID" value="MCJ0824773.1"/>
    <property type="molecule type" value="Genomic_DNA"/>
</dbReference>
<keyword evidence="7" id="KW-0812">Transmembrane</keyword>
<comment type="catalytic activity">
    <reaction evidence="1">
        <text>ATP + protein L-histidine = ADP + protein N-phospho-L-histidine.</text>
        <dbReference type="EC" id="2.7.13.3"/>
    </reaction>
</comment>
<keyword evidence="7" id="KW-0472">Membrane</keyword>
<dbReference type="SUPFAM" id="SSF47384">
    <property type="entry name" value="Homodimeric domain of signal transducing histidine kinase"/>
    <property type="match status" value="1"/>
</dbReference>
<evidence type="ECO:0000313" key="9">
    <source>
        <dbReference type="EMBL" id="MCJ0824773.1"/>
    </source>
</evidence>
<feature type="transmembrane region" description="Helical" evidence="7">
    <location>
        <begin position="139"/>
        <end position="159"/>
    </location>
</feature>
<keyword evidence="7" id="KW-1133">Transmembrane helix</keyword>
<dbReference type="EC" id="2.7.13.3" evidence="2"/>
<dbReference type="InterPro" id="IPR050428">
    <property type="entry name" value="TCS_sensor_his_kinase"/>
</dbReference>
<feature type="domain" description="HAMP" evidence="8">
    <location>
        <begin position="161"/>
        <end position="214"/>
    </location>
</feature>
<protein>
    <recommendedName>
        <fullName evidence="2">histidine kinase</fullName>
        <ecNumber evidence="2">2.7.13.3</ecNumber>
    </recommendedName>
</protein>
<dbReference type="RefSeq" id="WP_243318798.1">
    <property type="nucleotide sequence ID" value="NZ_JALGCL010000001.1"/>
</dbReference>
<dbReference type="Gene3D" id="6.10.340.10">
    <property type="match status" value="1"/>
</dbReference>
<keyword evidence="5 9" id="KW-0418">Kinase</keyword>
<dbReference type="CDD" id="cd00082">
    <property type="entry name" value="HisKA"/>
    <property type="match status" value="1"/>
</dbReference>
<dbReference type="PANTHER" id="PTHR45436:SF16">
    <property type="entry name" value="HISTIDINE KINASE"/>
    <property type="match status" value="1"/>
</dbReference>
<dbReference type="Proteomes" id="UP001165423">
    <property type="component" value="Unassembled WGS sequence"/>
</dbReference>
<evidence type="ECO:0000256" key="3">
    <source>
        <dbReference type="ARBA" id="ARBA00022553"/>
    </source>
</evidence>
<keyword evidence="10" id="KW-1185">Reference proteome</keyword>
<dbReference type="PROSITE" id="PS50885">
    <property type="entry name" value="HAMP"/>
    <property type="match status" value="1"/>
</dbReference>
<evidence type="ECO:0000256" key="7">
    <source>
        <dbReference type="SAM" id="Phobius"/>
    </source>
</evidence>
<dbReference type="SMART" id="SM00388">
    <property type="entry name" value="HisKA"/>
    <property type="match status" value="1"/>
</dbReference>
<keyword evidence="4" id="KW-0808">Transferase</keyword>
<proteinExistence type="predicted"/>
<evidence type="ECO:0000256" key="2">
    <source>
        <dbReference type="ARBA" id="ARBA00012438"/>
    </source>
</evidence>
<accession>A0ABT0A1D3</accession>
<name>A0ABT0A1D3_9GAMM</name>
<keyword evidence="6" id="KW-0902">Two-component regulatory system</keyword>
<evidence type="ECO:0000256" key="6">
    <source>
        <dbReference type="ARBA" id="ARBA00023012"/>
    </source>
</evidence>
<sequence length="423" mass="45681">MLRRALALPLRMRVTLLFIVLGLLMSVLFAAMVSFIAERYELLLIEEMLGSQAEDYAARLRGEPDAILPRSSRLNGYVRHKDGSGQVPDALAALPPGVHESLHEDQDGLHMGVFDTDVGRLYFVINISDIERLERYIEAVLGAIVVLGTLVGAWLGWLLSGAVVGPVRRLADVVEGLPTAPARTDLAAGLPRDELGRLARAIDDYQARLVDARDAEHSFFADASHELRTPVAVVRGATELLVEDAAGMPALRPRLQRLDRGVRQLSELLDALLGLARRRVGASETVALRDWVRDRLAAADATRDGHLHPQVDGQGEPVVSLPPREASLVLNGIVRRLVPPGVPGHLLAHVDAAAITLEFVAGDADVALSPEVSGDGDRGLGMTLVGRLATQIGWRLEEDPTRRLLRIHLPVDPAATDPGAYAA</sequence>
<reference evidence="9 10" key="1">
    <citation type="submission" date="2022-03" db="EMBL/GenBank/DDBJ databases">
        <title>Luteimonas soily sp. nov., a novel bacterium isolated from the soil.</title>
        <authorList>
            <person name="Zhang X."/>
        </authorList>
    </citation>
    <scope>NUCLEOTIDE SEQUENCE [LARGE SCALE GENOMIC DNA]</scope>
    <source>
        <strain evidence="9 10">50</strain>
    </source>
</reference>
<evidence type="ECO:0000313" key="10">
    <source>
        <dbReference type="Proteomes" id="UP001165423"/>
    </source>
</evidence>
<evidence type="ECO:0000256" key="4">
    <source>
        <dbReference type="ARBA" id="ARBA00022679"/>
    </source>
</evidence>
<dbReference type="InterPro" id="IPR003661">
    <property type="entry name" value="HisK_dim/P_dom"/>
</dbReference>
<evidence type="ECO:0000259" key="8">
    <source>
        <dbReference type="PROSITE" id="PS50885"/>
    </source>
</evidence>
<organism evidence="9 10">
    <name type="scientific">Cognatiluteimonas sedimenti</name>
    <dbReference type="NCBI Taxonomy" id="2927791"/>
    <lineage>
        <taxon>Bacteria</taxon>
        <taxon>Pseudomonadati</taxon>
        <taxon>Pseudomonadota</taxon>
        <taxon>Gammaproteobacteria</taxon>
        <taxon>Lysobacterales</taxon>
        <taxon>Lysobacteraceae</taxon>
        <taxon>Cognatiluteimonas</taxon>
    </lineage>
</organism>
<keyword evidence="3" id="KW-0597">Phosphoprotein</keyword>